<dbReference type="Proteomes" id="UP000190744">
    <property type="component" value="Unassembled WGS sequence"/>
</dbReference>
<accession>A0A1S9RX27</accession>
<gene>
    <name evidence="1" type="ORF">PEBR_05009</name>
</gene>
<sequence>MPPRNLQISTESAISSISSPPDFSPQTLFSAAGFQSESEFTAFVLTTLEERHRPASLESDSYFVDVPRDWGKVVFFAVEQSCEFRILRKTWNAVAQILRFRMPNPGHTCVQSWLGACKEDWLFTGAPTQTKMTSLNVVTGISLELPHSLYSSSVKEPDATIFPDGYDLRPANAFEAGWSETADGLDADAEMLL</sequence>
<evidence type="ECO:0000313" key="1">
    <source>
        <dbReference type="EMBL" id="OOQ90069.1"/>
    </source>
</evidence>
<organism evidence="1 2">
    <name type="scientific">Penicillium brasilianum</name>
    <dbReference type="NCBI Taxonomy" id="104259"/>
    <lineage>
        <taxon>Eukaryota</taxon>
        <taxon>Fungi</taxon>
        <taxon>Dikarya</taxon>
        <taxon>Ascomycota</taxon>
        <taxon>Pezizomycotina</taxon>
        <taxon>Eurotiomycetes</taxon>
        <taxon>Eurotiomycetidae</taxon>
        <taxon>Eurotiales</taxon>
        <taxon>Aspergillaceae</taxon>
        <taxon>Penicillium</taxon>
    </lineage>
</organism>
<protein>
    <submittedName>
        <fullName evidence="1">Uncharacterized protein</fullName>
    </submittedName>
</protein>
<reference evidence="2" key="1">
    <citation type="submission" date="2015-09" db="EMBL/GenBank/DDBJ databases">
        <authorList>
            <person name="Fill T.P."/>
            <person name="Baretta J.F."/>
            <person name="de Almeida L.G."/>
            <person name="Rocha M."/>
            <person name="de Souza D.H."/>
            <person name="Malavazi I."/>
            <person name="Cerdeira L.T."/>
            <person name="Hong H."/>
            <person name="Samborskyy M."/>
            <person name="de Vasconcelos A.T."/>
            <person name="Leadlay P."/>
            <person name="Rodrigues-Filho E."/>
        </authorList>
    </citation>
    <scope>NUCLEOTIDE SEQUENCE [LARGE SCALE GENOMIC DNA]</scope>
    <source>
        <strain evidence="2">LaBioMMi 136</strain>
    </source>
</reference>
<dbReference type="AlphaFoldDB" id="A0A1S9RX27"/>
<name>A0A1S9RX27_PENBI</name>
<evidence type="ECO:0000313" key="2">
    <source>
        <dbReference type="Proteomes" id="UP000190744"/>
    </source>
</evidence>
<dbReference type="EMBL" id="LJBN01000099">
    <property type="protein sequence ID" value="OOQ90069.1"/>
    <property type="molecule type" value="Genomic_DNA"/>
</dbReference>
<proteinExistence type="predicted"/>
<comment type="caution">
    <text evidence="1">The sequence shown here is derived from an EMBL/GenBank/DDBJ whole genome shotgun (WGS) entry which is preliminary data.</text>
</comment>